<feature type="compositionally biased region" description="Basic and acidic residues" evidence="1">
    <location>
        <begin position="232"/>
        <end position="242"/>
    </location>
</feature>
<gene>
    <name evidence="3" type="ORF">DFH08DRAFT_1026041</name>
</gene>
<reference evidence="3" key="1">
    <citation type="submission" date="2023-03" db="EMBL/GenBank/DDBJ databases">
        <title>Massive genome expansion in bonnet fungi (Mycena s.s.) driven by repeated elements and novel gene families across ecological guilds.</title>
        <authorList>
            <consortium name="Lawrence Berkeley National Laboratory"/>
            <person name="Harder C.B."/>
            <person name="Miyauchi S."/>
            <person name="Viragh M."/>
            <person name="Kuo A."/>
            <person name="Thoen E."/>
            <person name="Andreopoulos B."/>
            <person name="Lu D."/>
            <person name="Skrede I."/>
            <person name="Drula E."/>
            <person name="Henrissat B."/>
            <person name="Morin E."/>
            <person name="Kohler A."/>
            <person name="Barry K."/>
            <person name="LaButti K."/>
            <person name="Morin E."/>
            <person name="Salamov A."/>
            <person name="Lipzen A."/>
            <person name="Mereny Z."/>
            <person name="Hegedus B."/>
            <person name="Baldrian P."/>
            <person name="Stursova M."/>
            <person name="Weitz H."/>
            <person name="Taylor A."/>
            <person name="Grigoriev I.V."/>
            <person name="Nagy L.G."/>
            <person name="Martin F."/>
            <person name="Kauserud H."/>
        </authorList>
    </citation>
    <scope>NUCLEOTIDE SEQUENCE</scope>
    <source>
        <strain evidence="3">CBHHK002</strain>
    </source>
</reference>
<comment type="caution">
    <text evidence="3">The sequence shown here is derived from an EMBL/GenBank/DDBJ whole genome shotgun (WGS) entry which is preliminary data.</text>
</comment>
<evidence type="ECO:0000256" key="1">
    <source>
        <dbReference type="SAM" id="MobiDB-lite"/>
    </source>
</evidence>
<protein>
    <submittedName>
        <fullName evidence="3">Uncharacterized protein</fullName>
    </submittedName>
</protein>
<dbReference type="AlphaFoldDB" id="A0AAD6ZL78"/>
<evidence type="ECO:0000313" key="3">
    <source>
        <dbReference type="EMBL" id="KAJ7327967.1"/>
    </source>
</evidence>
<feature type="transmembrane region" description="Helical" evidence="2">
    <location>
        <begin position="40"/>
        <end position="64"/>
    </location>
</feature>
<keyword evidence="2" id="KW-0472">Membrane</keyword>
<proteinExistence type="predicted"/>
<evidence type="ECO:0000313" key="4">
    <source>
        <dbReference type="Proteomes" id="UP001218218"/>
    </source>
</evidence>
<keyword evidence="4" id="KW-1185">Reference proteome</keyword>
<dbReference type="EMBL" id="JARIHO010000040">
    <property type="protein sequence ID" value="KAJ7327967.1"/>
    <property type="molecule type" value="Genomic_DNA"/>
</dbReference>
<sequence length="261" mass="28287">MSIRSLSASTIGALWPLPVTPSWADVIGALLAGIRIADFFTGFLSFVFPTSVSLVFLLFPFFYFATNSERGSPYTIQSIDGGGARVAQPNFRTIRSSPTSIVKSPDDWSTPHSSTVDVPVTAAHPRTRPLFTSARLARAATLSRRALRDIIIYVLALIDEYRHPTSLACASIFELERALALHHPFLDTLCLNIGVRGVPGTPCIREAAGTSSRRQVSRRVLRTRIGAGGQMKDGRGTRKAFEGGRQFSDSRGPLIPSSVVA</sequence>
<keyword evidence="2" id="KW-1133">Transmembrane helix</keyword>
<feature type="region of interest" description="Disordered" evidence="1">
    <location>
        <begin position="227"/>
        <end position="261"/>
    </location>
</feature>
<dbReference type="Proteomes" id="UP001218218">
    <property type="component" value="Unassembled WGS sequence"/>
</dbReference>
<organism evidence="3 4">
    <name type="scientific">Mycena albidolilacea</name>
    <dbReference type="NCBI Taxonomy" id="1033008"/>
    <lineage>
        <taxon>Eukaryota</taxon>
        <taxon>Fungi</taxon>
        <taxon>Dikarya</taxon>
        <taxon>Basidiomycota</taxon>
        <taxon>Agaricomycotina</taxon>
        <taxon>Agaricomycetes</taxon>
        <taxon>Agaricomycetidae</taxon>
        <taxon>Agaricales</taxon>
        <taxon>Marasmiineae</taxon>
        <taxon>Mycenaceae</taxon>
        <taxon>Mycena</taxon>
    </lineage>
</organism>
<accession>A0AAD6ZL78</accession>
<keyword evidence="2" id="KW-0812">Transmembrane</keyword>
<evidence type="ECO:0000256" key="2">
    <source>
        <dbReference type="SAM" id="Phobius"/>
    </source>
</evidence>
<name>A0AAD6ZL78_9AGAR</name>